<keyword evidence="1" id="KW-0645">Protease</keyword>
<proteinExistence type="predicted"/>
<protein>
    <submittedName>
        <fullName evidence="1">Membrane dipeptidase</fullName>
        <ecNumber evidence="1">3.4.13.19</ecNumber>
    </submittedName>
</protein>
<dbReference type="EMBL" id="JACCBF010000001">
    <property type="protein sequence ID" value="NYD31201.1"/>
    <property type="molecule type" value="Genomic_DNA"/>
</dbReference>
<dbReference type="Proteomes" id="UP000582231">
    <property type="component" value="Unassembled WGS sequence"/>
</dbReference>
<dbReference type="PANTHER" id="PTHR10443">
    <property type="entry name" value="MICROSOMAL DIPEPTIDASE"/>
    <property type="match status" value="1"/>
</dbReference>
<dbReference type="InterPro" id="IPR032466">
    <property type="entry name" value="Metal_Hydrolase"/>
</dbReference>
<dbReference type="RefSeq" id="WP_179727353.1">
    <property type="nucleotide sequence ID" value="NZ_BAABEF010000001.1"/>
</dbReference>
<evidence type="ECO:0000313" key="1">
    <source>
        <dbReference type="EMBL" id="NYD31201.1"/>
    </source>
</evidence>
<dbReference type="PROSITE" id="PS51365">
    <property type="entry name" value="RENAL_DIPEPTIDASE_2"/>
    <property type="match status" value="1"/>
</dbReference>
<sequence length="325" mass="35092">MTDQTGAVCVDGCAAGISPRTLKAELPRLRAGGVRAALVTVAALETTEVAVAALNEWWRADARPETGARVATTVEQLRAIVAGGELAAVLHFQGTMPLGNDVGMVDAFHRLGVRVMQPTYNHAGLVGDGCLEERDAGLTRFGRDVVRRLQQVGIAVDLSHAGERVCHDVLDQAQAPVIATHANARAVHDSPRNLRDEVIDRIAATGGVIGLCAFPSFVSADPAPTLDQLLDHAVHIAERVGPQHLSLGTDFIDENEDDYDYFGYDERYYPRPPWTWPTGLAWWDEVRNVGPALRSRGFSDDEVSGILGENLLRALDVAWRTGHAG</sequence>
<keyword evidence="2" id="KW-1185">Reference proteome</keyword>
<dbReference type="Gene3D" id="3.20.20.140">
    <property type="entry name" value="Metal-dependent hydrolases"/>
    <property type="match status" value="1"/>
</dbReference>
<comment type="caution">
    <text evidence="1">The sequence shown here is derived from an EMBL/GenBank/DDBJ whole genome shotgun (WGS) entry which is preliminary data.</text>
</comment>
<evidence type="ECO:0000313" key="2">
    <source>
        <dbReference type="Proteomes" id="UP000582231"/>
    </source>
</evidence>
<dbReference type="Pfam" id="PF01244">
    <property type="entry name" value="Peptidase_M19"/>
    <property type="match status" value="1"/>
</dbReference>
<accession>A0A852RC95</accession>
<dbReference type="EC" id="3.4.13.19" evidence="1"/>
<dbReference type="PANTHER" id="PTHR10443:SF12">
    <property type="entry name" value="DIPEPTIDASE"/>
    <property type="match status" value="1"/>
</dbReference>
<dbReference type="InterPro" id="IPR008257">
    <property type="entry name" value="Pept_M19"/>
</dbReference>
<dbReference type="AlphaFoldDB" id="A0A852RC95"/>
<name>A0A852RC95_9ACTN</name>
<dbReference type="SUPFAM" id="SSF51556">
    <property type="entry name" value="Metallo-dependent hydrolases"/>
    <property type="match status" value="1"/>
</dbReference>
<dbReference type="GO" id="GO:0070573">
    <property type="term" value="F:metallodipeptidase activity"/>
    <property type="evidence" value="ECO:0007669"/>
    <property type="project" value="InterPro"/>
</dbReference>
<keyword evidence="1" id="KW-0378">Hydrolase</keyword>
<dbReference type="GO" id="GO:0006508">
    <property type="term" value="P:proteolysis"/>
    <property type="evidence" value="ECO:0007669"/>
    <property type="project" value="InterPro"/>
</dbReference>
<keyword evidence="1" id="KW-0224">Dipeptidase</keyword>
<gene>
    <name evidence="1" type="ORF">BJ958_002747</name>
</gene>
<organism evidence="1 2">
    <name type="scientific">Nocardioides kongjuensis</name>
    <dbReference type="NCBI Taxonomy" id="349522"/>
    <lineage>
        <taxon>Bacteria</taxon>
        <taxon>Bacillati</taxon>
        <taxon>Actinomycetota</taxon>
        <taxon>Actinomycetes</taxon>
        <taxon>Propionibacteriales</taxon>
        <taxon>Nocardioidaceae</taxon>
        <taxon>Nocardioides</taxon>
    </lineage>
</organism>
<reference evidence="1 2" key="1">
    <citation type="submission" date="2020-07" db="EMBL/GenBank/DDBJ databases">
        <title>Sequencing the genomes of 1000 actinobacteria strains.</title>
        <authorList>
            <person name="Klenk H.-P."/>
        </authorList>
    </citation>
    <scope>NUCLEOTIDE SEQUENCE [LARGE SCALE GENOMIC DNA]</scope>
    <source>
        <strain evidence="1 2">DSM 19082</strain>
    </source>
</reference>